<dbReference type="PANTHER" id="PTHR31973">
    <property type="entry name" value="POLYPROTEIN, PUTATIVE-RELATED"/>
    <property type="match status" value="1"/>
</dbReference>
<name>A0AAW2VUB1_9LAMI</name>
<proteinExistence type="predicted"/>
<dbReference type="EMBL" id="JACGWN010000009">
    <property type="protein sequence ID" value="KAL0433329.1"/>
    <property type="molecule type" value="Genomic_DNA"/>
</dbReference>
<protein>
    <recommendedName>
        <fullName evidence="1">MULE transposase domain-containing protein</fullName>
    </recommendedName>
</protein>
<accession>A0AAW2VUB1</accession>
<dbReference type="InterPro" id="IPR018289">
    <property type="entry name" value="MULE_transposase_dom"/>
</dbReference>
<organism evidence="2">
    <name type="scientific">Sesamum latifolium</name>
    <dbReference type="NCBI Taxonomy" id="2727402"/>
    <lineage>
        <taxon>Eukaryota</taxon>
        <taxon>Viridiplantae</taxon>
        <taxon>Streptophyta</taxon>
        <taxon>Embryophyta</taxon>
        <taxon>Tracheophyta</taxon>
        <taxon>Spermatophyta</taxon>
        <taxon>Magnoliopsida</taxon>
        <taxon>eudicotyledons</taxon>
        <taxon>Gunneridae</taxon>
        <taxon>Pentapetalae</taxon>
        <taxon>asterids</taxon>
        <taxon>lamiids</taxon>
        <taxon>Lamiales</taxon>
        <taxon>Pedaliaceae</taxon>
        <taxon>Sesamum</taxon>
    </lineage>
</organism>
<dbReference type="AlphaFoldDB" id="A0AAW2VUB1"/>
<evidence type="ECO:0000313" key="2">
    <source>
        <dbReference type="EMBL" id="KAL0433329.1"/>
    </source>
</evidence>
<evidence type="ECO:0000259" key="1">
    <source>
        <dbReference type="Pfam" id="PF10551"/>
    </source>
</evidence>
<comment type="caution">
    <text evidence="2">The sequence shown here is derived from an EMBL/GenBank/DDBJ whole genome shotgun (WGS) entry which is preliminary data.</text>
</comment>
<sequence>MAKAKYLGSRMEKVIKDNPHVPIQTLKHTILRKCNIDASKWKVMIVAKRSALKQIHGVDCKQYTKLWDCYETVRVKNPSNKLLLRRKEGSDAPVFERMYFSLHAMKAGFLDGWRPIIGLDGCFLKTLYAGQLLVAVERDDNDNMWPIALAVVPVENREMWTWFLIELLEDLGGIEQSHQWTFISDRQKGLLEAVKQLAPHLEHRFCLRHMFENFKQKFTSPALK</sequence>
<gene>
    <name evidence="2" type="ORF">Slati_2667200</name>
</gene>
<dbReference type="Pfam" id="PF10551">
    <property type="entry name" value="MULE"/>
    <property type="match status" value="1"/>
</dbReference>
<reference evidence="2" key="1">
    <citation type="submission" date="2020-06" db="EMBL/GenBank/DDBJ databases">
        <authorList>
            <person name="Li T."/>
            <person name="Hu X."/>
            <person name="Zhang T."/>
            <person name="Song X."/>
            <person name="Zhang H."/>
            <person name="Dai N."/>
            <person name="Sheng W."/>
            <person name="Hou X."/>
            <person name="Wei L."/>
        </authorList>
    </citation>
    <scope>NUCLEOTIDE SEQUENCE</scope>
    <source>
        <strain evidence="2">KEN1</strain>
        <tissue evidence="2">Leaf</tissue>
    </source>
</reference>
<feature type="domain" description="MULE transposase" evidence="1">
    <location>
        <begin position="117"/>
        <end position="213"/>
    </location>
</feature>
<reference evidence="2" key="2">
    <citation type="journal article" date="2024" name="Plant">
        <title>Genomic evolution and insights into agronomic trait innovations of Sesamum species.</title>
        <authorList>
            <person name="Miao H."/>
            <person name="Wang L."/>
            <person name="Qu L."/>
            <person name="Liu H."/>
            <person name="Sun Y."/>
            <person name="Le M."/>
            <person name="Wang Q."/>
            <person name="Wei S."/>
            <person name="Zheng Y."/>
            <person name="Lin W."/>
            <person name="Duan Y."/>
            <person name="Cao H."/>
            <person name="Xiong S."/>
            <person name="Wang X."/>
            <person name="Wei L."/>
            <person name="Li C."/>
            <person name="Ma Q."/>
            <person name="Ju M."/>
            <person name="Zhao R."/>
            <person name="Li G."/>
            <person name="Mu C."/>
            <person name="Tian Q."/>
            <person name="Mei H."/>
            <person name="Zhang T."/>
            <person name="Gao T."/>
            <person name="Zhang H."/>
        </authorList>
    </citation>
    <scope>NUCLEOTIDE SEQUENCE</scope>
    <source>
        <strain evidence="2">KEN1</strain>
    </source>
</reference>
<dbReference type="PANTHER" id="PTHR31973:SF187">
    <property type="entry name" value="MUTATOR TRANSPOSASE MUDRA PROTEIN"/>
    <property type="match status" value="1"/>
</dbReference>